<keyword evidence="2" id="KW-0472">Membrane</keyword>
<keyword evidence="4" id="KW-1185">Reference proteome</keyword>
<sequence length="322" mass="36454">MKGPTDNVAESNISLQSLTPLGVKQLSRKEKRELLQLHREKETRNSNVVLLLGTDLLAGGTSGIGSQELFCIYEQILIAALDCGRVDTSRQYLSLLQKQFGRQSVRVRRLEGLCLEAEGRAEEAEGHYRALLKDFPSDDFPVKRLSTMLKSEGKYHKAIEVLEKQLVYTDVNDEKHTFLELHGGNCLSVYRELSNLHYLCENYTKALHHANEAMLLSSSCYLSHTRLAELYYMAGDHRHSLVEYAQSLRLNDHPNNSRAAYGLWVVANEIIRQSKSSTASRVGDEQKEEAVSLRAWAEKKLVDMYKGSPMLSALEAMLHRDD</sequence>
<keyword evidence="2" id="KW-0256">Endoplasmic reticulum</keyword>
<dbReference type="SMART" id="SM00028">
    <property type="entry name" value="TPR"/>
    <property type="match status" value="3"/>
</dbReference>
<reference evidence="3" key="1">
    <citation type="submission" date="2016-09" db="EMBL/GenBank/DDBJ databases">
        <authorList>
            <person name="Hebert L."/>
            <person name="Moumen B."/>
        </authorList>
    </citation>
    <scope>NUCLEOTIDE SEQUENCE [LARGE SCALE GENOMIC DNA]</scope>
    <source>
        <strain evidence="3">OVI</strain>
    </source>
</reference>
<dbReference type="FunFam" id="1.25.40.10:FF:001848">
    <property type="entry name" value="Chromosome 7, whole genome shotgun sequence"/>
    <property type="match status" value="1"/>
</dbReference>
<dbReference type="InterPro" id="IPR039856">
    <property type="entry name" value="EMC2-like"/>
</dbReference>
<dbReference type="SUPFAM" id="SSF48452">
    <property type="entry name" value="TPR-like"/>
    <property type="match status" value="1"/>
</dbReference>
<name>A0A1G4HZA5_TRYEQ</name>
<dbReference type="GeneID" id="92381228"/>
<dbReference type="GO" id="GO:0072546">
    <property type="term" value="C:EMC complex"/>
    <property type="evidence" value="ECO:0007669"/>
    <property type="project" value="UniProtKB-UniRule"/>
</dbReference>
<dbReference type="PANTHER" id="PTHR12760">
    <property type="entry name" value="TETRATRICOPEPTIDE REPEAT PROTEIN"/>
    <property type="match status" value="1"/>
</dbReference>
<comment type="similarity">
    <text evidence="2">Belongs to the EMC2 family.</text>
</comment>
<organism evidence="3 4">
    <name type="scientific">Trypanosoma equiperdum</name>
    <dbReference type="NCBI Taxonomy" id="5694"/>
    <lineage>
        <taxon>Eukaryota</taxon>
        <taxon>Discoba</taxon>
        <taxon>Euglenozoa</taxon>
        <taxon>Kinetoplastea</taxon>
        <taxon>Metakinetoplastina</taxon>
        <taxon>Trypanosomatida</taxon>
        <taxon>Trypanosomatidae</taxon>
        <taxon>Trypanosoma</taxon>
    </lineage>
</organism>
<dbReference type="Proteomes" id="UP000195570">
    <property type="component" value="Unassembled WGS sequence"/>
</dbReference>
<dbReference type="VEuPathDB" id="TriTrypDB:TEOVI_000729400"/>
<comment type="subcellular location">
    <subcellularLocation>
        <location evidence="2">Endoplasmic reticulum membrane</location>
        <topology evidence="2">Peripheral membrane protein</topology>
        <orientation evidence="2">Cytoplasmic side</orientation>
    </subcellularLocation>
</comment>
<comment type="function">
    <text evidence="2">Part of the endoplasmic reticulum membrane protein complex (EMC) that enables the energy-independent insertion into endoplasmic reticulum membranes of newly synthesized membrane proteins.</text>
</comment>
<evidence type="ECO:0000256" key="2">
    <source>
        <dbReference type="RuleBase" id="RU367091"/>
    </source>
</evidence>
<dbReference type="RefSeq" id="XP_067076381.1">
    <property type="nucleotide sequence ID" value="XM_067220280.1"/>
</dbReference>
<evidence type="ECO:0000313" key="4">
    <source>
        <dbReference type="Proteomes" id="UP000195570"/>
    </source>
</evidence>
<accession>A0A1G4HZA5</accession>
<comment type="subunit">
    <text evidence="2">Component of the ER membrane protein complex (EMC).</text>
</comment>
<evidence type="ECO:0000313" key="3">
    <source>
        <dbReference type="EMBL" id="SCU64662.1"/>
    </source>
</evidence>
<dbReference type="Gene3D" id="1.25.40.10">
    <property type="entry name" value="Tetratricopeptide repeat domain"/>
    <property type="match status" value="1"/>
</dbReference>
<dbReference type="EMBL" id="CZPT02000119">
    <property type="protein sequence ID" value="SCU64662.1"/>
    <property type="molecule type" value="Genomic_DNA"/>
</dbReference>
<comment type="caution">
    <text evidence="3">The sequence shown here is derived from an EMBL/GenBank/DDBJ whole genome shotgun (WGS) entry which is preliminary data.</text>
</comment>
<keyword evidence="1" id="KW-0802">TPR repeat</keyword>
<proteinExistence type="inferred from homology"/>
<dbReference type="InterPro" id="IPR011990">
    <property type="entry name" value="TPR-like_helical_dom_sf"/>
</dbReference>
<evidence type="ECO:0000256" key="1">
    <source>
        <dbReference type="ARBA" id="ARBA00022803"/>
    </source>
</evidence>
<protein>
    <recommendedName>
        <fullName evidence="2">ER membrane protein complex subunit 2</fullName>
    </recommendedName>
</protein>
<dbReference type="AlphaFoldDB" id="A0A1G4HZA5"/>
<dbReference type="InterPro" id="IPR019734">
    <property type="entry name" value="TPR_rpt"/>
</dbReference>
<gene>
    <name evidence="3" type="ORF">TEOVI_000729400</name>
</gene>